<evidence type="ECO:0000313" key="8">
    <source>
        <dbReference type="EnsemblMetazoa" id="GPAI041282-PA"/>
    </source>
</evidence>
<dbReference type="InterPro" id="IPR015919">
    <property type="entry name" value="Cadherin-like_sf"/>
</dbReference>
<reference evidence="9" key="1">
    <citation type="submission" date="2014-03" db="EMBL/GenBank/DDBJ databases">
        <authorList>
            <person name="Aksoy S."/>
            <person name="Warren W."/>
            <person name="Wilson R.K."/>
        </authorList>
    </citation>
    <scope>NUCLEOTIDE SEQUENCE [LARGE SCALE GENOMIC DNA]</scope>
    <source>
        <strain evidence="9">IAEA</strain>
    </source>
</reference>
<dbReference type="GO" id="GO:0045296">
    <property type="term" value="F:cadherin binding"/>
    <property type="evidence" value="ECO:0007669"/>
    <property type="project" value="TreeGrafter"/>
</dbReference>
<evidence type="ECO:0000313" key="9">
    <source>
        <dbReference type="Proteomes" id="UP000092445"/>
    </source>
</evidence>
<dbReference type="CDD" id="cd11304">
    <property type="entry name" value="Cadherin_repeat"/>
    <property type="match status" value="1"/>
</dbReference>
<accession>A0A1B0ACM1</accession>
<evidence type="ECO:0000256" key="2">
    <source>
        <dbReference type="ARBA" id="ARBA00022737"/>
    </source>
</evidence>
<evidence type="ECO:0000256" key="1">
    <source>
        <dbReference type="ARBA" id="ARBA00004370"/>
    </source>
</evidence>
<keyword evidence="3 5" id="KW-0106">Calcium</keyword>
<evidence type="ECO:0000259" key="7">
    <source>
        <dbReference type="PROSITE" id="PS50268"/>
    </source>
</evidence>
<dbReference type="AlphaFoldDB" id="A0A1B0ACM1"/>
<dbReference type="Pfam" id="PF00028">
    <property type="entry name" value="Cadherin"/>
    <property type="match status" value="1"/>
</dbReference>
<organism evidence="8 9">
    <name type="scientific">Glossina pallidipes</name>
    <name type="common">Tsetse fly</name>
    <dbReference type="NCBI Taxonomy" id="7398"/>
    <lineage>
        <taxon>Eukaryota</taxon>
        <taxon>Metazoa</taxon>
        <taxon>Ecdysozoa</taxon>
        <taxon>Arthropoda</taxon>
        <taxon>Hexapoda</taxon>
        <taxon>Insecta</taxon>
        <taxon>Pterygota</taxon>
        <taxon>Neoptera</taxon>
        <taxon>Endopterygota</taxon>
        <taxon>Diptera</taxon>
        <taxon>Brachycera</taxon>
        <taxon>Muscomorpha</taxon>
        <taxon>Hippoboscoidea</taxon>
        <taxon>Glossinidae</taxon>
        <taxon>Glossina</taxon>
    </lineage>
</organism>
<reference evidence="8" key="2">
    <citation type="submission" date="2020-05" db="UniProtKB">
        <authorList>
            <consortium name="EnsemblMetazoa"/>
        </authorList>
    </citation>
    <scope>IDENTIFICATION</scope>
    <source>
        <strain evidence="8">IAEA</strain>
    </source>
</reference>
<comment type="subcellular location">
    <subcellularLocation>
        <location evidence="1">Membrane</location>
    </subcellularLocation>
</comment>
<dbReference type="Proteomes" id="UP000092445">
    <property type="component" value="Unassembled WGS sequence"/>
</dbReference>
<dbReference type="Gene3D" id="2.60.40.60">
    <property type="entry name" value="Cadherins"/>
    <property type="match status" value="1"/>
</dbReference>
<keyword evidence="9" id="KW-1185">Reference proteome</keyword>
<keyword evidence="2" id="KW-0677">Repeat</keyword>
<name>A0A1B0ACM1_GLOPL</name>
<dbReference type="VEuPathDB" id="VectorBase:GPAI041282"/>
<sequence length="159" mass="18040">MNNPRSTPVGTTIFRNIQALDKDAGVNGLVEYFIVEGSTNTTEDEKMTIADGYGTFAISFPHQGQVTVVKTLDYEKIQRYYLTTVASQQKKTKKGEIKEENALNRSSSNGNSCNKNEDDNSTCNHMQCMAREKVKRHDSQQRFHSLHLYATTQCRMHLL</sequence>
<dbReference type="EnsemblMetazoa" id="GPAI041282-RA">
    <property type="protein sequence ID" value="GPAI041282-PA"/>
    <property type="gene ID" value="GPAI041282"/>
</dbReference>
<dbReference type="GO" id="GO:0005509">
    <property type="term" value="F:calcium ion binding"/>
    <property type="evidence" value="ECO:0007669"/>
    <property type="project" value="UniProtKB-UniRule"/>
</dbReference>
<dbReference type="GO" id="GO:0007156">
    <property type="term" value="P:homophilic cell adhesion via plasma membrane adhesion molecules"/>
    <property type="evidence" value="ECO:0007669"/>
    <property type="project" value="InterPro"/>
</dbReference>
<dbReference type="SUPFAM" id="SSF49313">
    <property type="entry name" value="Cadherin-like"/>
    <property type="match status" value="1"/>
</dbReference>
<feature type="domain" description="Cadherin" evidence="7">
    <location>
        <begin position="4"/>
        <end position="89"/>
    </location>
</feature>
<dbReference type="PANTHER" id="PTHR24027:SF438">
    <property type="entry name" value="CADHERIN 23"/>
    <property type="match status" value="1"/>
</dbReference>
<dbReference type="GO" id="GO:0008013">
    <property type="term" value="F:beta-catenin binding"/>
    <property type="evidence" value="ECO:0007669"/>
    <property type="project" value="TreeGrafter"/>
</dbReference>
<evidence type="ECO:0000256" key="4">
    <source>
        <dbReference type="ARBA" id="ARBA00023136"/>
    </source>
</evidence>
<evidence type="ECO:0000256" key="5">
    <source>
        <dbReference type="PROSITE-ProRule" id="PRU00043"/>
    </source>
</evidence>
<dbReference type="InterPro" id="IPR039808">
    <property type="entry name" value="Cadherin"/>
</dbReference>
<protein>
    <recommendedName>
        <fullName evidence="7">Cadherin domain-containing protein</fullName>
    </recommendedName>
</protein>
<proteinExistence type="predicted"/>
<dbReference type="PANTHER" id="PTHR24027">
    <property type="entry name" value="CADHERIN-23"/>
    <property type="match status" value="1"/>
</dbReference>
<feature type="compositionally biased region" description="Polar residues" evidence="6">
    <location>
        <begin position="103"/>
        <end position="114"/>
    </location>
</feature>
<feature type="region of interest" description="Disordered" evidence="6">
    <location>
        <begin position="91"/>
        <end position="120"/>
    </location>
</feature>
<evidence type="ECO:0000256" key="6">
    <source>
        <dbReference type="SAM" id="MobiDB-lite"/>
    </source>
</evidence>
<dbReference type="PROSITE" id="PS50268">
    <property type="entry name" value="CADHERIN_2"/>
    <property type="match status" value="1"/>
</dbReference>
<evidence type="ECO:0000256" key="3">
    <source>
        <dbReference type="ARBA" id="ARBA00022837"/>
    </source>
</evidence>
<dbReference type="GO" id="GO:0016342">
    <property type="term" value="C:catenin complex"/>
    <property type="evidence" value="ECO:0007669"/>
    <property type="project" value="TreeGrafter"/>
</dbReference>
<dbReference type="GO" id="GO:0016477">
    <property type="term" value="P:cell migration"/>
    <property type="evidence" value="ECO:0007669"/>
    <property type="project" value="TreeGrafter"/>
</dbReference>
<dbReference type="InterPro" id="IPR002126">
    <property type="entry name" value="Cadherin-like_dom"/>
</dbReference>
<keyword evidence="4" id="KW-0472">Membrane</keyword>
<dbReference type="STRING" id="7398.A0A1B0ACM1"/>